<feature type="compositionally biased region" description="Basic and acidic residues" evidence="1">
    <location>
        <begin position="339"/>
        <end position="359"/>
    </location>
</feature>
<dbReference type="InterPro" id="IPR000467">
    <property type="entry name" value="G_patch_dom"/>
</dbReference>
<comment type="caution">
    <text evidence="3">The sequence shown here is derived from an EMBL/GenBank/DDBJ whole genome shotgun (WGS) entry which is preliminary data.</text>
</comment>
<dbReference type="AlphaFoldDB" id="A0A835GKL0"/>
<dbReference type="GO" id="GO:0003676">
    <property type="term" value="F:nucleic acid binding"/>
    <property type="evidence" value="ECO:0007669"/>
    <property type="project" value="InterPro"/>
</dbReference>
<organism evidence="3 4">
    <name type="scientific">Spodoptera exigua</name>
    <name type="common">Beet armyworm</name>
    <name type="synonym">Noctua fulgens</name>
    <dbReference type="NCBI Taxonomy" id="7107"/>
    <lineage>
        <taxon>Eukaryota</taxon>
        <taxon>Metazoa</taxon>
        <taxon>Ecdysozoa</taxon>
        <taxon>Arthropoda</taxon>
        <taxon>Hexapoda</taxon>
        <taxon>Insecta</taxon>
        <taxon>Pterygota</taxon>
        <taxon>Neoptera</taxon>
        <taxon>Endopterygota</taxon>
        <taxon>Lepidoptera</taxon>
        <taxon>Glossata</taxon>
        <taxon>Ditrysia</taxon>
        <taxon>Noctuoidea</taxon>
        <taxon>Noctuidae</taxon>
        <taxon>Amphipyrinae</taxon>
        <taxon>Spodoptera</taxon>
    </lineage>
</organism>
<gene>
    <name evidence="3" type="ORF">HW555_003167</name>
</gene>
<accession>A0A835GKL0</accession>
<reference evidence="3" key="1">
    <citation type="submission" date="2020-08" db="EMBL/GenBank/DDBJ databases">
        <title>Spodoptera exigua strain:BAW_Kor-Di-RS1 Genome sequencing and assembly.</title>
        <authorList>
            <person name="Kim J."/>
            <person name="Nam H.Y."/>
            <person name="Kwon M."/>
            <person name="Choi J.H."/>
            <person name="Cho S.R."/>
            <person name="Kim G.-H."/>
        </authorList>
    </citation>
    <scope>NUCLEOTIDE SEQUENCE</scope>
    <source>
        <strain evidence="3">BAW_Kor-Di-RS1</strain>
        <tissue evidence="3">Whole-body</tissue>
    </source>
</reference>
<dbReference type="EMBL" id="JACKWZ010000030">
    <property type="protein sequence ID" value="KAF9420620.1"/>
    <property type="molecule type" value="Genomic_DNA"/>
</dbReference>
<name>A0A835GKL0_SPOEX</name>
<feature type="region of interest" description="Disordered" evidence="1">
    <location>
        <begin position="67"/>
        <end position="95"/>
    </location>
</feature>
<feature type="compositionally biased region" description="Basic and acidic residues" evidence="1">
    <location>
        <begin position="67"/>
        <end position="76"/>
    </location>
</feature>
<feature type="region of interest" description="Disordered" evidence="1">
    <location>
        <begin position="339"/>
        <end position="369"/>
    </location>
</feature>
<dbReference type="PROSITE" id="PS50174">
    <property type="entry name" value="G_PATCH"/>
    <property type="match status" value="1"/>
</dbReference>
<keyword evidence="4" id="KW-1185">Reference proteome</keyword>
<protein>
    <recommendedName>
        <fullName evidence="2">G-patch domain-containing protein</fullName>
    </recommendedName>
</protein>
<dbReference type="Proteomes" id="UP000648187">
    <property type="component" value="Unassembled WGS sequence"/>
</dbReference>
<evidence type="ECO:0000256" key="1">
    <source>
        <dbReference type="SAM" id="MobiDB-lite"/>
    </source>
</evidence>
<evidence type="ECO:0000259" key="2">
    <source>
        <dbReference type="PROSITE" id="PS50174"/>
    </source>
</evidence>
<feature type="compositionally biased region" description="Acidic residues" evidence="1">
    <location>
        <begin position="360"/>
        <end position="369"/>
    </location>
</feature>
<sequence length="501" mass="57507">MSDLCNEQDIGDNIYTNTYSLWGNSKYYDIKNLSPQNFANRNGTIGSEIGQEFRATRWVPSKLEVEVKKDPPDPFKRRTITKESLYQDPDKNNKIKDDLKTAKKSSSNFDWTLGYWDKAAEQPEQDGGQGSSRGKKQVLGGAKIQRKLDKMLAKPVKMTKAESMMQKMGWQGGALGRSGDGIVEPIAPNAVYSSTKVGFGQLQLLKQPKSKQIEKKQFYETNVLHSVYEFVKNNNEIELLFDKSLRRDERKKIHHIIQFKVLADDLASVDFDSTAQVELVLQISNNNCYLLHTKSSGSYPNRQLSLFKKAPDHVFLIVPQDLKKTKEGKTEDKPLEVDCKEDIVPETPEDQKDQNRQMDQEPEELEPEETNPFLISITRNLKKNTDSEMKEEVEIAEVPENPVVPEAEKIPEEPVNPEMSDEVMKLILEYYKKFKANRRYSQFKFLGPFDEGEIVCINEFLQQATRYLNKEPSPYASVFEDVEFEINEDCTGNTVIFKRPV</sequence>
<dbReference type="Pfam" id="PF01585">
    <property type="entry name" value="G-patch"/>
    <property type="match status" value="1"/>
</dbReference>
<evidence type="ECO:0000313" key="3">
    <source>
        <dbReference type="EMBL" id="KAF9420620.1"/>
    </source>
</evidence>
<evidence type="ECO:0000313" key="4">
    <source>
        <dbReference type="Proteomes" id="UP000648187"/>
    </source>
</evidence>
<proteinExistence type="predicted"/>
<dbReference type="SMART" id="SM00443">
    <property type="entry name" value="G_patch"/>
    <property type="match status" value="1"/>
</dbReference>
<feature type="domain" description="G-patch" evidence="2">
    <location>
        <begin position="157"/>
        <end position="204"/>
    </location>
</feature>